<evidence type="ECO:0000256" key="1">
    <source>
        <dbReference type="SAM" id="Coils"/>
    </source>
</evidence>
<dbReference type="EMBL" id="JAGSPB010000002">
    <property type="protein sequence ID" value="MBV7266992.1"/>
    <property type="molecule type" value="Genomic_DNA"/>
</dbReference>
<name>A0ABS6SR99_9SPHN</name>
<sequence length="831" mass="91153">MATTEDSAASADAAAETYDLAESEVYDEDIVDERSRFGWFLPALAIAASIAWTALYGWAMRAELLAAAETPPAQWTRWIIDWSVPVLLVGIAWLIGMRNSRSEAQRFADTAAMLSHESAQLERRLNVVNRELSMAREFLGAQSLELESLGRIASEKISAHAAELQDLIHTNGEQVDRIGSTSEAALSNMTKLRDDLPVVANSARDVSNQVGNAGRTAHEQVEKLISGFERLNEFGSASEVQVNALGKRVGETLSVFETQLSKIEALVANRFEMLQAKTKTYRDEVESSEEMALGALSERITLLQAETKAVSTKLRDAEVAAMEQLHQSKERLHDDVGMTVDSLDKLDQHASAAAKSRLEELRDEVSRFDELFAQRDHRFNEEIERRQADFDTREAQASEVLSQRLAGLDEAIAERREAQTAETAKLIAHSQDMTDQLDQLGALIGAISKQGDETRASLSLGMRELDEQLAQKRAALSETEAQLTSLTDAGIRLLEIIQSGAKYSREDLPEAIGVAANDLGNVEERAEALSSAISRTTQQSGDLSDYLIKTQEALSETDSSIDALQSKLNEQSEDTLAKLQGLRAGFAKLSSEGASFGEKTQETLRQALGTLENATRSAFAALDEGARDKVAGLADTISTDAVEALERSLRTQSSETISKLEEAAVHASGVGREATIQLRDQLAKVNELTGNLEQRVARARELAEEQVNNDFSRRMALITDGLNSNAIDITGALSQDVTDTAWDAYLKGDRGIFTRRAVRLIDNGEAREIADLYQNDETFRANVSRYIHDFEKMLRSMLSTRDGHALGVTVLGSDMGKLYVVLAQAIERLRA</sequence>
<accession>A0ABS6SR99</accession>
<evidence type="ECO:0000256" key="2">
    <source>
        <dbReference type="SAM" id="Phobius"/>
    </source>
</evidence>
<feature type="coiled-coil region" evidence="1">
    <location>
        <begin position="519"/>
        <end position="574"/>
    </location>
</feature>
<keyword evidence="2" id="KW-0472">Membrane</keyword>
<protein>
    <submittedName>
        <fullName evidence="3">ATPase</fullName>
    </submittedName>
</protein>
<evidence type="ECO:0000313" key="3">
    <source>
        <dbReference type="EMBL" id="MBV7266992.1"/>
    </source>
</evidence>
<keyword evidence="4" id="KW-1185">Reference proteome</keyword>
<keyword evidence="2" id="KW-0812">Transmembrane</keyword>
<keyword evidence="1" id="KW-0175">Coiled coil</keyword>
<keyword evidence="2" id="KW-1133">Transmembrane helix</keyword>
<gene>
    <name evidence="3" type="ORF">KCG45_12435</name>
</gene>
<feature type="transmembrane region" description="Helical" evidence="2">
    <location>
        <begin position="39"/>
        <end position="59"/>
    </location>
</feature>
<comment type="caution">
    <text evidence="3">The sequence shown here is derived from an EMBL/GenBank/DDBJ whole genome shotgun (WGS) entry which is preliminary data.</text>
</comment>
<organism evidence="3 4">
    <name type="scientific">Erythrobacter ani</name>
    <dbReference type="NCBI Taxonomy" id="2827235"/>
    <lineage>
        <taxon>Bacteria</taxon>
        <taxon>Pseudomonadati</taxon>
        <taxon>Pseudomonadota</taxon>
        <taxon>Alphaproteobacteria</taxon>
        <taxon>Sphingomonadales</taxon>
        <taxon>Erythrobacteraceae</taxon>
        <taxon>Erythrobacter/Porphyrobacter group</taxon>
        <taxon>Erythrobacter</taxon>
    </lineage>
</organism>
<evidence type="ECO:0000313" key="4">
    <source>
        <dbReference type="Proteomes" id="UP000699975"/>
    </source>
</evidence>
<dbReference type="Proteomes" id="UP000699975">
    <property type="component" value="Unassembled WGS sequence"/>
</dbReference>
<reference evidence="3 4" key="1">
    <citation type="submission" date="2021-04" db="EMBL/GenBank/DDBJ databases">
        <authorList>
            <person name="Pira H."/>
            <person name="Risdian C."/>
            <person name="Wink J."/>
        </authorList>
    </citation>
    <scope>NUCLEOTIDE SEQUENCE [LARGE SCALE GENOMIC DNA]</scope>
    <source>
        <strain evidence="3 4">WH131</strain>
    </source>
</reference>
<proteinExistence type="predicted"/>
<feature type="transmembrane region" description="Helical" evidence="2">
    <location>
        <begin position="79"/>
        <end position="96"/>
    </location>
</feature>
<feature type="coiled-coil region" evidence="1">
    <location>
        <begin position="462"/>
        <end position="489"/>
    </location>
</feature>